<proteinExistence type="predicted"/>
<dbReference type="RefSeq" id="WP_256398663.1">
    <property type="nucleotide sequence ID" value="NZ_JANHJR010000001.1"/>
</dbReference>
<keyword evidence="2" id="KW-1185">Reference proteome</keyword>
<dbReference type="AlphaFoldDB" id="A0ABD6DHU5"/>
<evidence type="ECO:0000313" key="2">
    <source>
        <dbReference type="Proteomes" id="UP001597034"/>
    </source>
</evidence>
<dbReference type="EMBL" id="JBHUDO010000002">
    <property type="protein sequence ID" value="MFD1645817.1"/>
    <property type="molecule type" value="Genomic_DNA"/>
</dbReference>
<organism evidence="1 2">
    <name type="scientific">Haloarchaeobius litoreus</name>
    <dbReference type="NCBI Taxonomy" id="755306"/>
    <lineage>
        <taxon>Archaea</taxon>
        <taxon>Methanobacteriati</taxon>
        <taxon>Methanobacteriota</taxon>
        <taxon>Stenosarchaea group</taxon>
        <taxon>Halobacteria</taxon>
        <taxon>Halobacteriales</taxon>
        <taxon>Halorubellaceae</taxon>
        <taxon>Haloarchaeobius</taxon>
    </lineage>
</organism>
<evidence type="ECO:0000313" key="1">
    <source>
        <dbReference type="EMBL" id="MFD1645817.1"/>
    </source>
</evidence>
<protein>
    <submittedName>
        <fullName evidence="1">Uncharacterized protein</fullName>
    </submittedName>
</protein>
<dbReference type="Proteomes" id="UP001597034">
    <property type="component" value="Unassembled WGS sequence"/>
</dbReference>
<reference evidence="1 2" key="1">
    <citation type="journal article" date="2019" name="Int. J. Syst. Evol. Microbiol.">
        <title>The Global Catalogue of Microorganisms (GCM) 10K type strain sequencing project: providing services to taxonomists for standard genome sequencing and annotation.</title>
        <authorList>
            <consortium name="The Broad Institute Genomics Platform"/>
            <consortium name="The Broad Institute Genome Sequencing Center for Infectious Disease"/>
            <person name="Wu L."/>
            <person name="Ma J."/>
        </authorList>
    </citation>
    <scope>NUCLEOTIDE SEQUENCE [LARGE SCALE GENOMIC DNA]</scope>
    <source>
        <strain evidence="1 2">CGMCC 1.10390</strain>
    </source>
</reference>
<comment type="caution">
    <text evidence="1">The sequence shown here is derived from an EMBL/GenBank/DDBJ whole genome shotgun (WGS) entry which is preliminary data.</text>
</comment>
<accession>A0ABD6DHU5</accession>
<gene>
    <name evidence="1" type="ORF">ACFSBL_08990</name>
</gene>
<sequence>MSCPHLEYRQEGDGRTFDEPRAYCTVTDGFVQPMRADVCNDRYDLDHAEHCEIYRDAESGVGE</sequence>
<name>A0ABD6DHU5_9EURY</name>